<sequence>MADFIQLHPGKTYRKRRNVSPSQSKRLLRFDSESADFLCSEFLPENNERRGGALSARTKMETFLRYLGDPGFQSGVAEEYGIHRTIPCKTISWVLNKVYQKADHWITSLTTVAKLKL</sequence>
<accession>A0A9P0PLR1</accession>
<gene>
    <name evidence="1" type="ORF">ACAOBT_LOCUS19791</name>
</gene>
<protein>
    <submittedName>
        <fullName evidence="1">Uncharacterized protein</fullName>
    </submittedName>
</protein>
<evidence type="ECO:0000313" key="1">
    <source>
        <dbReference type="EMBL" id="CAH1990643.1"/>
    </source>
</evidence>
<organism evidence="1 2">
    <name type="scientific">Acanthoscelides obtectus</name>
    <name type="common">Bean weevil</name>
    <name type="synonym">Bruchus obtectus</name>
    <dbReference type="NCBI Taxonomy" id="200917"/>
    <lineage>
        <taxon>Eukaryota</taxon>
        <taxon>Metazoa</taxon>
        <taxon>Ecdysozoa</taxon>
        <taxon>Arthropoda</taxon>
        <taxon>Hexapoda</taxon>
        <taxon>Insecta</taxon>
        <taxon>Pterygota</taxon>
        <taxon>Neoptera</taxon>
        <taxon>Endopterygota</taxon>
        <taxon>Coleoptera</taxon>
        <taxon>Polyphaga</taxon>
        <taxon>Cucujiformia</taxon>
        <taxon>Chrysomeloidea</taxon>
        <taxon>Chrysomelidae</taxon>
        <taxon>Bruchinae</taxon>
        <taxon>Bruchini</taxon>
        <taxon>Acanthoscelides</taxon>
    </lineage>
</organism>
<dbReference type="AlphaFoldDB" id="A0A9P0PLR1"/>
<dbReference type="OrthoDB" id="8194406at2759"/>
<proteinExistence type="predicted"/>
<dbReference type="Proteomes" id="UP001152888">
    <property type="component" value="Unassembled WGS sequence"/>
</dbReference>
<keyword evidence="2" id="KW-1185">Reference proteome</keyword>
<comment type="caution">
    <text evidence="1">The sequence shown here is derived from an EMBL/GenBank/DDBJ whole genome shotgun (WGS) entry which is preliminary data.</text>
</comment>
<name>A0A9P0PLR1_ACAOB</name>
<reference evidence="1" key="1">
    <citation type="submission" date="2022-03" db="EMBL/GenBank/DDBJ databases">
        <authorList>
            <person name="Sayadi A."/>
        </authorList>
    </citation>
    <scope>NUCLEOTIDE SEQUENCE</scope>
</reference>
<evidence type="ECO:0000313" key="2">
    <source>
        <dbReference type="Proteomes" id="UP001152888"/>
    </source>
</evidence>
<dbReference type="EMBL" id="CAKOFQ010007094">
    <property type="protein sequence ID" value="CAH1990643.1"/>
    <property type="molecule type" value="Genomic_DNA"/>
</dbReference>